<keyword evidence="2" id="KW-0479">Metal-binding</keyword>
<sequence>MNTKGRLVTLIIHADDFGITVEQSKAILELSDACGGHGALSSMSMFANSPAFNECAELVRPFVDAGKIKLGLHLNIVEGHPVSNPDDVPLLVNERGTFSHSFMGYLAASTLRTGDRDGIREQLAREFSEQIKRYLEAFPDQRRNLRVDTHQHTHMVPLVHDALLAACRRTDCLVTTARLPVEPVGPHLKSPRRIAAISPVNLVKDALLALLAPHCREDLEEGSHVADFSGIVLSGRMQKTTPDLIADMEARAAEQGRDLEVLFHPISVPIEQCLDPENLPFAQACASPNRDAEAELIASLSTRA</sequence>
<evidence type="ECO:0000256" key="4">
    <source>
        <dbReference type="ARBA" id="ARBA00022842"/>
    </source>
</evidence>
<reference evidence="6 7" key="1">
    <citation type="submission" date="2019-09" db="EMBL/GenBank/DDBJ databases">
        <title>Whole genome shotgun sequencing (WGS) of Ellagibacter isourolithinifaciens DSM 104140(T) and Adlercreutzia muris DSM 29508(T).</title>
        <authorList>
            <person name="Stoll D.A."/>
            <person name="Danylec N."/>
            <person name="Huch M."/>
        </authorList>
    </citation>
    <scope>NUCLEOTIDE SEQUENCE [LARGE SCALE GENOMIC DNA]</scope>
    <source>
        <strain evidence="6 7">DSM 104140</strain>
    </source>
</reference>
<dbReference type="AlphaFoldDB" id="A0A6N6NPQ3"/>
<keyword evidence="7" id="KW-1185">Reference proteome</keyword>
<dbReference type="Pfam" id="PF04794">
    <property type="entry name" value="YdjC"/>
    <property type="match status" value="1"/>
</dbReference>
<evidence type="ECO:0000313" key="7">
    <source>
        <dbReference type="Proteomes" id="UP000468668"/>
    </source>
</evidence>
<evidence type="ECO:0000256" key="2">
    <source>
        <dbReference type="ARBA" id="ARBA00022723"/>
    </source>
</evidence>
<proteinExistence type="predicted"/>
<dbReference type="Gene3D" id="3.20.20.370">
    <property type="entry name" value="Glycoside hydrolase/deacetylase"/>
    <property type="match status" value="1"/>
</dbReference>
<accession>A0A6N6NPQ3</accession>
<evidence type="ECO:0000256" key="1">
    <source>
        <dbReference type="ARBA" id="ARBA00001946"/>
    </source>
</evidence>
<protein>
    <submittedName>
        <fullName evidence="6">ChbG/HpnK family deacetylase</fullName>
    </submittedName>
</protein>
<dbReference type="InterPro" id="IPR011330">
    <property type="entry name" value="Glyco_hydro/deAcase_b/a-brl"/>
</dbReference>
<evidence type="ECO:0000313" key="6">
    <source>
        <dbReference type="EMBL" id="KAB1642398.1"/>
    </source>
</evidence>
<keyword evidence="3" id="KW-0378">Hydrolase</keyword>
<comment type="caution">
    <text evidence="6">The sequence shown here is derived from an EMBL/GenBank/DDBJ whole genome shotgun (WGS) entry which is preliminary data.</text>
</comment>
<dbReference type="RefSeq" id="WP_158048666.1">
    <property type="nucleotide sequence ID" value="NZ_WAJR01000002.1"/>
</dbReference>
<keyword evidence="4" id="KW-0460">Magnesium</keyword>
<keyword evidence="5" id="KW-0119">Carbohydrate metabolism</keyword>
<dbReference type="EMBL" id="WAJR01000002">
    <property type="protein sequence ID" value="KAB1642398.1"/>
    <property type="molecule type" value="Genomic_DNA"/>
</dbReference>
<dbReference type="PANTHER" id="PTHR31609">
    <property type="entry name" value="YDJC DEACETYLASE FAMILY MEMBER"/>
    <property type="match status" value="1"/>
</dbReference>
<dbReference type="GO" id="GO:0016787">
    <property type="term" value="F:hydrolase activity"/>
    <property type="evidence" value="ECO:0007669"/>
    <property type="project" value="UniProtKB-KW"/>
</dbReference>
<organism evidence="6 7">
    <name type="scientific">Ellagibacter isourolithinifaciens</name>
    <dbReference type="NCBI Taxonomy" id="2137581"/>
    <lineage>
        <taxon>Bacteria</taxon>
        <taxon>Bacillati</taxon>
        <taxon>Actinomycetota</taxon>
        <taxon>Coriobacteriia</taxon>
        <taxon>Eggerthellales</taxon>
        <taxon>Eggerthellaceae</taxon>
        <taxon>Ellagibacter</taxon>
    </lineage>
</organism>
<dbReference type="InterPro" id="IPR006879">
    <property type="entry name" value="YdjC-like"/>
</dbReference>
<dbReference type="GeneID" id="98657063"/>
<comment type="cofactor">
    <cofactor evidence="1">
        <name>Mg(2+)</name>
        <dbReference type="ChEBI" id="CHEBI:18420"/>
    </cofactor>
</comment>
<name>A0A6N6NPQ3_9ACTN</name>
<dbReference type="Proteomes" id="UP000468668">
    <property type="component" value="Unassembled WGS sequence"/>
</dbReference>
<evidence type="ECO:0000256" key="3">
    <source>
        <dbReference type="ARBA" id="ARBA00022801"/>
    </source>
</evidence>
<dbReference type="GO" id="GO:0019213">
    <property type="term" value="F:deacetylase activity"/>
    <property type="evidence" value="ECO:0007669"/>
    <property type="project" value="TreeGrafter"/>
</dbReference>
<dbReference type="SUPFAM" id="SSF88713">
    <property type="entry name" value="Glycoside hydrolase/deacetylase"/>
    <property type="match status" value="1"/>
</dbReference>
<dbReference type="GO" id="GO:0046872">
    <property type="term" value="F:metal ion binding"/>
    <property type="evidence" value="ECO:0007669"/>
    <property type="project" value="UniProtKB-KW"/>
</dbReference>
<gene>
    <name evidence="6" type="ORF">F8C90_01430</name>
</gene>
<dbReference type="GO" id="GO:0005975">
    <property type="term" value="P:carbohydrate metabolic process"/>
    <property type="evidence" value="ECO:0007669"/>
    <property type="project" value="InterPro"/>
</dbReference>
<dbReference type="PANTHER" id="PTHR31609:SF1">
    <property type="entry name" value="CARBOHYDRATE DEACETYLASE"/>
    <property type="match status" value="1"/>
</dbReference>
<evidence type="ECO:0000256" key="5">
    <source>
        <dbReference type="ARBA" id="ARBA00023277"/>
    </source>
</evidence>
<dbReference type="OrthoDB" id="9774177at2"/>